<dbReference type="GO" id="GO:0003682">
    <property type="term" value="F:chromatin binding"/>
    <property type="evidence" value="ECO:0007669"/>
    <property type="project" value="TreeGrafter"/>
</dbReference>
<dbReference type="Proteomes" id="UP000232875">
    <property type="component" value="Unassembled WGS sequence"/>
</dbReference>
<feature type="region of interest" description="Disordered" evidence="5">
    <location>
        <begin position="1"/>
        <end position="131"/>
    </location>
</feature>
<gene>
    <name evidence="8" type="ORF">MVES_001499</name>
</gene>
<protein>
    <recommendedName>
        <fullName evidence="10">Nucleolar complex-associated protein 3</fullName>
    </recommendedName>
</protein>
<evidence type="ECO:0000259" key="7">
    <source>
        <dbReference type="Pfam" id="PF07540"/>
    </source>
</evidence>
<dbReference type="AlphaFoldDB" id="A0A2N1JD20"/>
<evidence type="ECO:0000256" key="1">
    <source>
        <dbReference type="ARBA" id="ARBA00004604"/>
    </source>
</evidence>
<organism evidence="8 9">
    <name type="scientific">Malassezia vespertilionis</name>
    <dbReference type="NCBI Taxonomy" id="2020962"/>
    <lineage>
        <taxon>Eukaryota</taxon>
        <taxon>Fungi</taxon>
        <taxon>Dikarya</taxon>
        <taxon>Basidiomycota</taxon>
        <taxon>Ustilaginomycotina</taxon>
        <taxon>Malasseziomycetes</taxon>
        <taxon>Malasseziales</taxon>
        <taxon>Malasseziaceae</taxon>
        <taxon>Malassezia</taxon>
    </lineage>
</organism>
<dbReference type="InterPro" id="IPR005612">
    <property type="entry name" value="CCAAT-binding_factor"/>
</dbReference>
<dbReference type="InterPro" id="IPR016903">
    <property type="entry name" value="Nucleolar_cplx-assoc_3"/>
</dbReference>
<comment type="subcellular location">
    <subcellularLocation>
        <location evidence="1">Nucleus</location>
        <location evidence="1">Nucleolus</location>
    </subcellularLocation>
</comment>
<evidence type="ECO:0000313" key="9">
    <source>
        <dbReference type="Proteomes" id="UP000232875"/>
    </source>
</evidence>
<dbReference type="GO" id="GO:0005730">
    <property type="term" value="C:nucleolus"/>
    <property type="evidence" value="ECO:0007669"/>
    <property type="project" value="UniProtKB-SubCell"/>
</dbReference>
<keyword evidence="3" id="KW-0175">Coiled coil</keyword>
<dbReference type="InterPro" id="IPR011501">
    <property type="entry name" value="Noc3_N"/>
</dbReference>
<evidence type="ECO:0000313" key="8">
    <source>
        <dbReference type="EMBL" id="PKI84445.1"/>
    </source>
</evidence>
<dbReference type="OrthoDB" id="10263597at2759"/>
<evidence type="ECO:0008006" key="10">
    <source>
        <dbReference type="Google" id="ProtNLM"/>
    </source>
</evidence>
<dbReference type="Pfam" id="PF03914">
    <property type="entry name" value="CBF"/>
    <property type="match status" value="1"/>
</dbReference>
<evidence type="ECO:0000256" key="5">
    <source>
        <dbReference type="SAM" id="MobiDB-lite"/>
    </source>
</evidence>
<feature type="compositionally biased region" description="Acidic residues" evidence="5">
    <location>
        <begin position="117"/>
        <end position="130"/>
    </location>
</feature>
<feature type="domain" description="Nucleolar complex-associated protein 3 N-terminal" evidence="7">
    <location>
        <begin position="244"/>
        <end position="351"/>
    </location>
</feature>
<dbReference type="Pfam" id="PF07540">
    <property type="entry name" value="NOC3p"/>
    <property type="match status" value="1"/>
</dbReference>
<dbReference type="PANTHER" id="PTHR14428:SF5">
    <property type="entry name" value="NUCLEOLAR COMPLEX PROTEIN 3 HOMOLOG"/>
    <property type="match status" value="1"/>
</dbReference>
<evidence type="ECO:0000256" key="2">
    <source>
        <dbReference type="ARBA" id="ARBA00007797"/>
    </source>
</evidence>
<feature type="region of interest" description="Disordered" evidence="5">
    <location>
        <begin position="144"/>
        <end position="177"/>
    </location>
</feature>
<sequence length="814" mass="90297">MARAVQRAVRGKRAAKAQRMPAKRARVAEEDSEGVVDARDMVSDSDSEMQAMQFLSHATLPDVATPGAQAKERKRLAHEKKQQREQLNALHAQRYAGAYSSDVSTDMEGLSEGSDKDLDEDSPGASDLEDAYLRHAAKRIKREERVRASERERNARRRLPVRDEDGALVDPSDSALESELDVPESRVVFSEEQDSEPEEAPVEEYVPGATITYASRFGHKAPFDLACGALANDAQTRAAALSAARDQIASLASQIVSDPENGINLLRRLMVFVQKYVPSPPGAGAEKKRRARIHPFIRQLALLSLLAVYIDIIPGYRIRALSELEEKEKVGQDVARRRDFEQTLVKLYRVYLETCEKEIKDASPLSPVALKSFCTLLTRASHFNFRKNILAVVVAHLSKRTWTAVSEQCYAALATLLAHDTDGHVSLETVMLLYRMIRERKFAVHANVLDILAHLRLRDELGKAHRSGPMGSASVAKKRAPSRKTDPKAVRKGTAVHVNKKQVKRNKEIREIEAEMHEAEASVDVEERARNQSETLKLVFALYFRLLKTPAISQQLLAAAIEGIVLFAHHVSIDFFHDLIQVLRALLAEALVLVDAAPVSDTDDLRAAPLHVGMRAVLYIILGAFELLAGQGEALQIDIADFSIALYRLLLPLSMSTCFEEEAALAPGPAAPKQRSRVAGLRRWSEAQLLFHAMDIGLIKAPRQSVYTSVDRNAAILKRLFTAALQWPTGSALRALQLAHTILTRTAIVDARFETLLDNRESVRNGQYDPLATIPESARVLSSGEPAWELLALRRVHANAQVRETAGGLLNWVR</sequence>
<dbReference type="STRING" id="2020962.A0A2N1JD20"/>
<keyword evidence="9" id="KW-1185">Reference proteome</keyword>
<keyword evidence="4" id="KW-0539">Nucleus</keyword>
<feature type="region of interest" description="Disordered" evidence="5">
    <location>
        <begin position="464"/>
        <end position="495"/>
    </location>
</feature>
<comment type="similarity">
    <text evidence="2">Belongs to the CBF/MAK21 family.</text>
</comment>
<feature type="compositionally biased region" description="Basic residues" evidence="5">
    <location>
        <begin position="9"/>
        <end position="25"/>
    </location>
</feature>
<evidence type="ECO:0000256" key="4">
    <source>
        <dbReference type="ARBA" id="ARBA00023242"/>
    </source>
</evidence>
<feature type="domain" description="CCAAT-binding factor" evidence="6">
    <location>
        <begin position="621"/>
        <end position="805"/>
    </location>
</feature>
<accession>A0A2N1JD20</accession>
<dbReference type="PANTHER" id="PTHR14428">
    <property type="entry name" value="NUCLEOLAR COMPLEX PROTEIN 3"/>
    <property type="match status" value="1"/>
</dbReference>
<dbReference type="GO" id="GO:0006270">
    <property type="term" value="P:DNA replication initiation"/>
    <property type="evidence" value="ECO:0007669"/>
    <property type="project" value="TreeGrafter"/>
</dbReference>
<name>A0A2N1JD20_9BASI</name>
<evidence type="ECO:0000256" key="3">
    <source>
        <dbReference type="ARBA" id="ARBA00023054"/>
    </source>
</evidence>
<dbReference type="EMBL" id="KZ454989">
    <property type="protein sequence ID" value="PKI84445.1"/>
    <property type="molecule type" value="Genomic_DNA"/>
</dbReference>
<feature type="compositionally biased region" description="Basic and acidic residues" evidence="5">
    <location>
        <begin position="144"/>
        <end position="153"/>
    </location>
</feature>
<proteinExistence type="inferred from homology"/>
<evidence type="ECO:0000259" key="6">
    <source>
        <dbReference type="Pfam" id="PF03914"/>
    </source>
</evidence>
<reference evidence="8 9" key="1">
    <citation type="submission" date="2017-10" db="EMBL/GenBank/DDBJ databases">
        <title>A novel species of cold-tolerant Malassezia isolated from bats.</title>
        <authorList>
            <person name="Lorch J.M."/>
            <person name="Palmer J.M."/>
            <person name="Vanderwolf K.J."/>
            <person name="Schmidt K.Z."/>
            <person name="Verant M.L."/>
            <person name="Weller T.J."/>
            <person name="Blehert D.S."/>
        </authorList>
    </citation>
    <scope>NUCLEOTIDE SEQUENCE [LARGE SCALE GENOMIC DNA]</scope>
    <source>
        <strain evidence="8 9">NWHC:44797-103</strain>
    </source>
</reference>